<dbReference type="InterPro" id="IPR013686">
    <property type="entry name" value="Polypept-transport_assoc_ShlB"/>
</dbReference>
<gene>
    <name evidence="7" type="ORF">BECKTUN1418E_GA0071001_10273</name>
    <name evidence="6" type="ORF">BECKTUN1418F_GA0071002_10273</name>
</gene>
<keyword evidence="1" id="KW-0472">Membrane</keyword>
<accession>A0A450ZNA4</accession>
<evidence type="ECO:0000256" key="1">
    <source>
        <dbReference type="ARBA" id="ARBA00022452"/>
    </source>
</evidence>
<feature type="domain" description="Haemolysin activator HlyB C-terminal" evidence="4">
    <location>
        <begin position="233"/>
        <end position="540"/>
    </location>
</feature>
<dbReference type="Pfam" id="PF08479">
    <property type="entry name" value="POTRA_2"/>
    <property type="match status" value="1"/>
</dbReference>
<proteinExistence type="predicted"/>
<dbReference type="InterPro" id="IPR051544">
    <property type="entry name" value="TPS_OM_transporter"/>
</dbReference>
<evidence type="ECO:0000259" key="5">
    <source>
        <dbReference type="Pfam" id="PF08479"/>
    </source>
</evidence>
<feature type="domain" description="Polypeptide-transport-associated ShlB-type" evidence="5">
    <location>
        <begin position="71"/>
        <end position="135"/>
    </location>
</feature>
<organism evidence="7">
    <name type="scientific">Candidatus Kentrum sp. TUN</name>
    <dbReference type="NCBI Taxonomy" id="2126343"/>
    <lineage>
        <taxon>Bacteria</taxon>
        <taxon>Pseudomonadati</taxon>
        <taxon>Pseudomonadota</taxon>
        <taxon>Gammaproteobacteria</taxon>
        <taxon>Candidatus Kentrum</taxon>
    </lineage>
</organism>
<evidence type="ECO:0000313" key="6">
    <source>
        <dbReference type="EMBL" id="VFK53664.1"/>
    </source>
</evidence>
<dbReference type="PANTHER" id="PTHR34597">
    <property type="entry name" value="SLR1661 PROTEIN"/>
    <property type="match status" value="1"/>
</dbReference>
<dbReference type="EMBL" id="CAADFY010000027">
    <property type="protein sequence ID" value="VFK53664.1"/>
    <property type="molecule type" value="Genomic_DNA"/>
</dbReference>
<dbReference type="Gene3D" id="2.40.160.50">
    <property type="entry name" value="membrane protein fhac: a member of the omp85/tpsb transporter family"/>
    <property type="match status" value="1"/>
</dbReference>
<name>A0A450ZNA4_9GAMM</name>
<dbReference type="EMBL" id="CAADFV010000027">
    <property type="protein sequence ID" value="VFK55251.1"/>
    <property type="molecule type" value="Genomic_DNA"/>
</dbReference>
<keyword evidence="1" id="KW-1134">Transmembrane beta strand</keyword>
<protein>
    <submittedName>
        <fullName evidence="7">Hemolysin activation/secretion protein</fullName>
    </submittedName>
</protein>
<dbReference type="InterPro" id="IPR005565">
    <property type="entry name" value="Hemolysn_activator_HlyB_C"/>
</dbReference>
<evidence type="ECO:0000256" key="3">
    <source>
        <dbReference type="ARBA" id="ARBA00023237"/>
    </source>
</evidence>
<keyword evidence="2" id="KW-0812">Transmembrane</keyword>
<dbReference type="Gene3D" id="3.10.20.310">
    <property type="entry name" value="membrane protein fhac"/>
    <property type="match status" value="1"/>
</dbReference>
<dbReference type="GO" id="GO:0098046">
    <property type="term" value="C:type V protein secretion system complex"/>
    <property type="evidence" value="ECO:0007669"/>
    <property type="project" value="TreeGrafter"/>
</dbReference>
<dbReference type="GO" id="GO:0046819">
    <property type="term" value="P:protein secretion by the type V secretion system"/>
    <property type="evidence" value="ECO:0007669"/>
    <property type="project" value="TreeGrafter"/>
</dbReference>
<reference evidence="7" key="1">
    <citation type="submission" date="2019-02" db="EMBL/GenBank/DDBJ databases">
        <authorList>
            <person name="Gruber-Vodicka R. H."/>
            <person name="Seah K. B. B."/>
        </authorList>
    </citation>
    <scope>NUCLEOTIDE SEQUENCE</scope>
    <source>
        <strain evidence="7">BECK_BY2</strain>
        <strain evidence="6">BECK_BY3</strain>
    </source>
</reference>
<dbReference type="AlphaFoldDB" id="A0A450ZNA4"/>
<dbReference type="GO" id="GO:0008320">
    <property type="term" value="F:protein transmembrane transporter activity"/>
    <property type="evidence" value="ECO:0007669"/>
    <property type="project" value="TreeGrafter"/>
</dbReference>
<dbReference type="PANTHER" id="PTHR34597:SF6">
    <property type="entry name" value="BLR6126 PROTEIN"/>
    <property type="match status" value="1"/>
</dbReference>
<sequence length="579" mass="64448">MGTTTSGITSVFYNLILILLFFLLPNAAFSEDADQLEKLFELKEEPKSSIDSVLPELTDRITSDEQLREPFEPKTIEVLGSTVYTDNDLEPLYTPYLHRTATREHLRDLTEKIIGKYETDGYPYTQVTVEPSDTSTVEPSDTSDGTMRIIIREAYIDNIVIQGEVKDEKGRFARLIEQIKTMRPIYKPDFERYLLLANDLAGVYKVKAKIQASEKDSGAYTLILQFMPWKTALGFVSLNNRGKEGVGPVIVVPGVIVSNPLGYFGKSTIMAASTPKTKELHFVSAEHELPLNDKGTKLKLKASYTISYPSTAAAKAMDVNSRSLTLSFGIDHSFIRTQRKNFTGYGKLDVKYADRRMRLFEKFSEDKMRILRVGGDFDYADSTNAITRLQLKWSRGLSGLGSGSVHNPWVANNNDGIVDFNKVTYSLSRTQPLEFISPKLEKWSAYGAIEGQISADPLLSGEECTVGGRYFGRAYDSSEIAGENCISASIELRRDIGASPIEWLPASLGYLFYDIGKAEQKGNPINQTDRSLSSLGIGLTFQIPPHVSVSMEVAKPLTKEVTDEGNRNLRAFASILALF</sequence>
<evidence type="ECO:0000313" key="7">
    <source>
        <dbReference type="EMBL" id="VFK55251.1"/>
    </source>
</evidence>
<evidence type="ECO:0000256" key="2">
    <source>
        <dbReference type="ARBA" id="ARBA00022692"/>
    </source>
</evidence>
<dbReference type="Pfam" id="PF03865">
    <property type="entry name" value="ShlB"/>
    <property type="match status" value="1"/>
</dbReference>
<evidence type="ECO:0000259" key="4">
    <source>
        <dbReference type="Pfam" id="PF03865"/>
    </source>
</evidence>
<keyword evidence="3" id="KW-0998">Cell outer membrane</keyword>